<dbReference type="PANTHER" id="PTHR38011:SF11">
    <property type="entry name" value="2,5-DIAMINO-6-RIBOSYLAMINO-4(3H)-PYRIMIDINONE 5'-PHOSPHATE REDUCTASE"/>
    <property type="match status" value="1"/>
</dbReference>
<dbReference type="GO" id="GO:0008703">
    <property type="term" value="F:5-amino-6-(5-phosphoribosylamino)uracil reductase activity"/>
    <property type="evidence" value="ECO:0007669"/>
    <property type="project" value="InterPro"/>
</dbReference>
<comment type="caution">
    <text evidence="2">The sequence shown here is derived from an EMBL/GenBank/DDBJ whole genome shotgun (WGS) entry which is preliminary data.</text>
</comment>
<proteinExistence type="predicted"/>
<dbReference type="RefSeq" id="WP_132675833.1">
    <property type="nucleotide sequence ID" value="NZ_SMKS01000027.1"/>
</dbReference>
<dbReference type="Pfam" id="PF01872">
    <property type="entry name" value="RibD_C"/>
    <property type="match status" value="1"/>
</dbReference>
<organism evidence="2 3">
    <name type="scientific">Saccharopolyspora terrae</name>
    <dbReference type="NCBI Taxonomy" id="2530384"/>
    <lineage>
        <taxon>Bacteria</taxon>
        <taxon>Bacillati</taxon>
        <taxon>Actinomycetota</taxon>
        <taxon>Actinomycetes</taxon>
        <taxon>Pseudonocardiales</taxon>
        <taxon>Pseudonocardiaceae</taxon>
        <taxon>Saccharopolyspora</taxon>
    </lineage>
</organism>
<sequence length="191" mass="21344">MRELTYMIASTIDGRITGPDNGNPDFFLHEGDHGDFLRAEFPELLPSHVRPMFGLDGVPNEHFDTMLQGRGSWEIGMREGITNAYRHLRSIVFSRSITETPDPTVEFVSTDPLEKVRELKREPGAGIWLCGGGQLAAALRPEIDELIIKLHPVVAGAGIPLFDGEFSPSRFELTDSRPFNSGVVHLTYRKR</sequence>
<dbReference type="GO" id="GO:0009231">
    <property type="term" value="P:riboflavin biosynthetic process"/>
    <property type="evidence" value="ECO:0007669"/>
    <property type="project" value="InterPro"/>
</dbReference>
<dbReference type="Proteomes" id="UP000295674">
    <property type="component" value="Unassembled WGS sequence"/>
</dbReference>
<name>A0A4R4VIZ3_9PSEU</name>
<dbReference type="EMBL" id="SMKS01000027">
    <property type="protein sequence ID" value="TDD04921.1"/>
    <property type="molecule type" value="Genomic_DNA"/>
</dbReference>
<dbReference type="InterPro" id="IPR002734">
    <property type="entry name" value="RibDG_C"/>
</dbReference>
<dbReference type="Gene3D" id="3.40.430.10">
    <property type="entry name" value="Dihydrofolate Reductase, subunit A"/>
    <property type="match status" value="1"/>
</dbReference>
<dbReference type="InterPro" id="IPR024072">
    <property type="entry name" value="DHFR-like_dom_sf"/>
</dbReference>
<dbReference type="SUPFAM" id="SSF53597">
    <property type="entry name" value="Dihydrofolate reductase-like"/>
    <property type="match status" value="1"/>
</dbReference>
<accession>A0A4R4VIZ3</accession>
<dbReference type="InterPro" id="IPR050765">
    <property type="entry name" value="Riboflavin_Biosynth_HTPR"/>
</dbReference>
<gene>
    <name evidence="2" type="ORF">E1181_16840</name>
</gene>
<keyword evidence="3" id="KW-1185">Reference proteome</keyword>
<protein>
    <submittedName>
        <fullName evidence="2">Dihydrofolate reductase</fullName>
    </submittedName>
</protein>
<dbReference type="AlphaFoldDB" id="A0A4R4VIZ3"/>
<evidence type="ECO:0000313" key="3">
    <source>
        <dbReference type="Proteomes" id="UP000295674"/>
    </source>
</evidence>
<dbReference type="PANTHER" id="PTHR38011">
    <property type="entry name" value="DIHYDROFOLATE REDUCTASE FAMILY PROTEIN (AFU_ORTHOLOGUE AFUA_8G06820)"/>
    <property type="match status" value="1"/>
</dbReference>
<evidence type="ECO:0000313" key="2">
    <source>
        <dbReference type="EMBL" id="TDD04921.1"/>
    </source>
</evidence>
<reference evidence="2 3" key="1">
    <citation type="submission" date="2019-03" db="EMBL/GenBank/DDBJ databases">
        <title>Draft genome sequences of novel Actinobacteria.</title>
        <authorList>
            <person name="Sahin N."/>
            <person name="Ay H."/>
            <person name="Saygin H."/>
        </authorList>
    </citation>
    <scope>NUCLEOTIDE SEQUENCE [LARGE SCALE GENOMIC DNA]</scope>
    <source>
        <strain evidence="2 3">16K309</strain>
    </source>
</reference>
<dbReference type="OrthoDB" id="195113at2"/>
<evidence type="ECO:0000259" key="1">
    <source>
        <dbReference type="Pfam" id="PF01872"/>
    </source>
</evidence>
<feature type="domain" description="Bacterial bifunctional deaminase-reductase C-terminal" evidence="1">
    <location>
        <begin position="5"/>
        <end position="184"/>
    </location>
</feature>